<name>A0ACB9ZPZ8_CATRO</name>
<dbReference type="Proteomes" id="UP001060085">
    <property type="component" value="Linkage Group LG08"/>
</dbReference>
<evidence type="ECO:0000313" key="1">
    <source>
        <dbReference type="EMBL" id="KAI5649515.1"/>
    </source>
</evidence>
<dbReference type="EMBL" id="CM044708">
    <property type="protein sequence ID" value="KAI5649515.1"/>
    <property type="molecule type" value="Genomic_DNA"/>
</dbReference>
<evidence type="ECO:0000313" key="2">
    <source>
        <dbReference type="Proteomes" id="UP001060085"/>
    </source>
</evidence>
<sequence length="108" mass="11218">MHESSPQVSWGKNMSNILSNISEKTPLTVMSGSSSQGMGLLCLVASRSSWIGILAITSGMAVVKLAKFDCIGAAVILHAGPITVEGINGGPSIIKVNSEKFSPDTWGD</sequence>
<proteinExistence type="predicted"/>
<keyword evidence="2" id="KW-1185">Reference proteome</keyword>
<reference evidence="2" key="1">
    <citation type="journal article" date="2023" name="Nat. Plants">
        <title>Single-cell RNA sequencing provides a high-resolution roadmap for understanding the multicellular compartmentation of specialized metabolism.</title>
        <authorList>
            <person name="Sun S."/>
            <person name="Shen X."/>
            <person name="Li Y."/>
            <person name="Li Y."/>
            <person name="Wang S."/>
            <person name="Li R."/>
            <person name="Zhang H."/>
            <person name="Shen G."/>
            <person name="Guo B."/>
            <person name="Wei J."/>
            <person name="Xu J."/>
            <person name="St-Pierre B."/>
            <person name="Chen S."/>
            <person name="Sun C."/>
        </authorList>
    </citation>
    <scope>NUCLEOTIDE SEQUENCE [LARGE SCALE GENOMIC DNA]</scope>
</reference>
<accession>A0ACB9ZPZ8</accession>
<comment type="caution">
    <text evidence="1">The sequence shown here is derived from an EMBL/GenBank/DDBJ whole genome shotgun (WGS) entry which is preliminary data.</text>
</comment>
<organism evidence="1 2">
    <name type="scientific">Catharanthus roseus</name>
    <name type="common">Madagascar periwinkle</name>
    <name type="synonym">Vinca rosea</name>
    <dbReference type="NCBI Taxonomy" id="4058"/>
    <lineage>
        <taxon>Eukaryota</taxon>
        <taxon>Viridiplantae</taxon>
        <taxon>Streptophyta</taxon>
        <taxon>Embryophyta</taxon>
        <taxon>Tracheophyta</taxon>
        <taxon>Spermatophyta</taxon>
        <taxon>Magnoliopsida</taxon>
        <taxon>eudicotyledons</taxon>
        <taxon>Gunneridae</taxon>
        <taxon>Pentapetalae</taxon>
        <taxon>asterids</taxon>
        <taxon>lamiids</taxon>
        <taxon>Gentianales</taxon>
        <taxon>Apocynaceae</taxon>
        <taxon>Rauvolfioideae</taxon>
        <taxon>Vinceae</taxon>
        <taxon>Catharanthinae</taxon>
        <taxon>Catharanthus</taxon>
    </lineage>
</organism>
<gene>
    <name evidence="1" type="ORF">M9H77_35520</name>
</gene>
<protein>
    <submittedName>
        <fullName evidence="1">Uncharacterized protein</fullName>
    </submittedName>
</protein>